<organism evidence="5 6">
    <name type="scientific">Rhodococcus erythropolis</name>
    <name type="common">Arthrobacter picolinophilus</name>
    <dbReference type="NCBI Taxonomy" id="1833"/>
    <lineage>
        <taxon>Bacteria</taxon>
        <taxon>Bacillati</taxon>
        <taxon>Actinomycetota</taxon>
        <taxon>Actinomycetes</taxon>
        <taxon>Mycobacteriales</taxon>
        <taxon>Nocardiaceae</taxon>
        <taxon>Rhodococcus</taxon>
        <taxon>Rhodococcus erythropolis group</taxon>
    </lineage>
</organism>
<dbReference type="Pfam" id="PF01565">
    <property type="entry name" value="FAD_binding_4"/>
    <property type="match status" value="1"/>
</dbReference>
<reference evidence="5 6" key="1">
    <citation type="journal article" date="2017" name="Poromechanics V (2013)">
        <title>Genomic Characterization of the Arsenic-Tolerant Actinobacterium, &lt;i&gt;Rhodococcus erythropolis&lt;/i&gt; S43.</title>
        <authorList>
            <person name="Retamal-Morales G."/>
            <person name="Mehnert M."/>
            <person name="Schwabe R."/>
            <person name="Tischler D."/>
            <person name="Schloemann M."/>
            <person name="Levican G.J."/>
        </authorList>
    </citation>
    <scope>NUCLEOTIDE SEQUENCE [LARGE SCALE GENOMIC DNA]</scope>
    <source>
        <strain evidence="5 6">S43</strain>
    </source>
</reference>
<evidence type="ECO:0000256" key="2">
    <source>
        <dbReference type="PIRSR" id="PIRSR625650-3"/>
    </source>
</evidence>
<protein>
    <submittedName>
        <fullName evidence="5">FAD-binding oxidoreductase</fullName>
    </submittedName>
</protein>
<dbReference type="PANTHER" id="PTHR46568">
    <property type="entry name" value="ALKYLDIHYDROXYACETONEPHOSPHATE SYNTHASE, PEROXISOMAL"/>
    <property type="match status" value="1"/>
</dbReference>
<comment type="cofactor">
    <cofactor evidence="2">
        <name>FAD</name>
        <dbReference type="ChEBI" id="CHEBI:57692"/>
    </cofactor>
</comment>
<evidence type="ECO:0000256" key="3">
    <source>
        <dbReference type="SAM" id="MobiDB-lite"/>
    </source>
</evidence>
<feature type="binding site" evidence="2">
    <location>
        <begin position="125"/>
        <end position="131"/>
    </location>
    <ligand>
        <name>FAD</name>
        <dbReference type="ChEBI" id="CHEBI:57692"/>
    </ligand>
</feature>
<dbReference type="AlphaFoldDB" id="A0A5N5DV92"/>
<dbReference type="GO" id="GO:0008609">
    <property type="term" value="F:alkylglycerone-phosphate synthase activity"/>
    <property type="evidence" value="ECO:0007669"/>
    <property type="project" value="InterPro"/>
</dbReference>
<evidence type="ECO:0000259" key="4">
    <source>
        <dbReference type="PROSITE" id="PS51387"/>
    </source>
</evidence>
<dbReference type="Gene3D" id="3.30.465.10">
    <property type="match status" value="1"/>
</dbReference>
<keyword evidence="2" id="KW-0285">Flavoprotein</keyword>
<keyword evidence="2" id="KW-0274">FAD</keyword>
<dbReference type="InterPro" id="IPR016169">
    <property type="entry name" value="FAD-bd_PCMH_sub2"/>
</dbReference>
<comment type="similarity">
    <text evidence="1">Belongs to the FAD-binding oxidoreductase/transferase type 4 family.</text>
</comment>
<proteinExistence type="inferred from homology"/>
<dbReference type="InterPro" id="IPR006094">
    <property type="entry name" value="Oxid_FAD_bind_N"/>
</dbReference>
<dbReference type="EMBL" id="MRBO01000806">
    <property type="protein sequence ID" value="KAB2581697.1"/>
    <property type="molecule type" value="Genomic_DNA"/>
</dbReference>
<dbReference type="SUPFAM" id="SSF56176">
    <property type="entry name" value="FAD-binding/transporter-associated domain-like"/>
    <property type="match status" value="1"/>
</dbReference>
<feature type="region of interest" description="Disordered" evidence="3">
    <location>
        <begin position="77"/>
        <end position="102"/>
    </location>
</feature>
<dbReference type="PROSITE" id="PS51387">
    <property type="entry name" value="FAD_PCMH"/>
    <property type="match status" value="1"/>
</dbReference>
<name>A0A5N5DV92_RHOER</name>
<dbReference type="InterPro" id="IPR025650">
    <property type="entry name" value="Alkyl-DHAP_Synthase"/>
</dbReference>
<dbReference type="InterPro" id="IPR016166">
    <property type="entry name" value="FAD-bd_PCMH"/>
</dbReference>
<gene>
    <name evidence="5" type="ORF">BS297_29525</name>
</gene>
<evidence type="ECO:0000313" key="5">
    <source>
        <dbReference type="EMBL" id="KAB2581697.1"/>
    </source>
</evidence>
<evidence type="ECO:0000313" key="6">
    <source>
        <dbReference type="Proteomes" id="UP000325576"/>
    </source>
</evidence>
<dbReference type="InterPro" id="IPR036318">
    <property type="entry name" value="FAD-bd_PCMH-like_sf"/>
</dbReference>
<feature type="domain" description="FAD-binding PCMH-type" evidence="4">
    <location>
        <begin position="93"/>
        <end position="219"/>
    </location>
</feature>
<evidence type="ECO:0000256" key="1">
    <source>
        <dbReference type="ARBA" id="ARBA00008000"/>
    </source>
</evidence>
<accession>A0A5N5DV92</accession>
<dbReference type="GO" id="GO:0071949">
    <property type="term" value="F:FAD binding"/>
    <property type="evidence" value="ECO:0007669"/>
    <property type="project" value="InterPro"/>
</dbReference>
<comment type="caution">
    <text evidence="5">The sequence shown here is derived from an EMBL/GenBank/DDBJ whole genome shotgun (WGS) entry which is preliminary data.</text>
</comment>
<feature type="binding site" evidence="2">
    <location>
        <begin position="207"/>
        <end position="210"/>
    </location>
    <ligand>
        <name>FAD</name>
        <dbReference type="ChEBI" id="CHEBI:57692"/>
    </ligand>
</feature>
<dbReference type="Proteomes" id="UP000325576">
    <property type="component" value="Unassembled WGS sequence"/>
</dbReference>
<feature type="non-terminal residue" evidence="5">
    <location>
        <position position="219"/>
    </location>
</feature>
<dbReference type="PANTHER" id="PTHR46568:SF1">
    <property type="entry name" value="ALKYLDIHYDROXYACETONEPHOSPHATE SYNTHASE, PEROXISOMAL"/>
    <property type="match status" value="1"/>
</dbReference>
<dbReference type="GO" id="GO:0008610">
    <property type="term" value="P:lipid biosynthetic process"/>
    <property type="evidence" value="ECO:0007669"/>
    <property type="project" value="InterPro"/>
</dbReference>
<sequence>MQWDAWGDPAKKRELSDAVTSLLTGFLGVSAPTRSRLAIEDVQVTPSGLAQSHVEALAGLVGAEYVSTKDSDRILRAGGKSTPDLLRRRSAEPQDAPDAVVTPGTGAEVEQVLRYCSANRIAVVPFGGGTSVVGGLDPIRDGFDAVLSLDLRRFDQLVGLDEESGIATFGGGTTGPRAEELLREHGFSVGHFPQSFLFATLGGFAATRSSGQASAGYGR</sequence>